<accession>A0AC34QP15</accession>
<sequence length="174" mass="19891">MEKLNEPLEGVDDSVVEQLKKHGFEIVRDFNSNTSNIPQTSTKIVLLLSPANYIVGNLSNKIIFVPPVLHEVFLSDLKNCVVACSAQQIRMRRCQNLKLFNYIAGSVFAEQKCSSIKLYPFLFHAENDDRQQSQNLPRNFANFQSLDNPFNPKACFTVVEENETSFFQQIEDLK</sequence>
<organism evidence="1 2">
    <name type="scientific">Panagrolaimus sp. JU765</name>
    <dbReference type="NCBI Taxonomy" id="591449"/>
    <lineage>
        <taxon>Eukaryota</taxon>
        <taxon>Metazoa</taxon>
        <taxon>Ecdysozoa</taxon>
        <taxon>Nematoda</taxon>
        <taxon>Chromadorea</taxon>
        <taxon>Rhabditida</taxon>
        <taxon>Tylenchina</taxon>
        <taxon>Panagrolaimomorpha</taxon>
        <taxon>Panagrolaimoidea</taxon>
        <taxon>Panagrolaimidae</taxon>
        <taxon>Panagrolaimus</taxon>
    </lineage>
</organism>
<evidence type="ECO:0000313" key="2">
    <source>
        <dbReference type="WBParaSite" id="JU765_v2.g18001.t1"/>
    </source>
</evidence>
<dbReference type="WBParaSite" id="JU765_v2.g18001.t1">
    <property type="protein sequence ID" value="JU765_v2.g18001.t1"/>
    <property type="gene ID" value="JU765_v2.g18001"/>
</dbReference>
<dbReference type="Proteomes" id="UP000887576">
    <property type="component" value="Unplaced"/>
</dbReference>
<proteinExistence type="predicted"/>
<name>A0AC34QP15_9BILA</name>
<reference evidence="2" key="1">
    <citation type="submission" date="2022-11" db="UniProtKB">
        <authorList>
            <consortium name="WormBaseParasite"/>
        </authorList>
    </citation>
    <scope>IDENTIFICATION</scope>
</reference>
<protein>
    <submittedName>
        <fullName evidence="2">C-CAP/cofactor C-like domain-containing protein</fullName>
    </submittedName>
</protein>
<evidence type="ECO:0000313" key="1">
    <source>
        <dbReference type="Proteomes" id="UP000887576"/>
    </source>
</evidence>